<dbReference type="EMBL" id="VTPC01090314">
    <property type="protein sequence ID" value="KAF2883660.1"/>
    <property type="molecule type" value="Genomic_DNA"/>
</dbReference>
<proteinExistence type="predicted"/>
<dbReference type="AlphaFoldDB" id="A0A8K0CGZ9"/>
<evidence type="ECO:0000313" key="3">
    <source>
        <dbReference type="Proteomes" id="UP000801492"/>
    </source>
</evidence>
<name>A0A8K0CGZ9_IGNLU</name>
<dbReference type="Gene3D" id="1.20.5.4090">
    <property type="match status" value="1"/>
</dbReference>
<protein>
    <submittedName>
        <fullName evidence="2">Uncharacterized protein</fullName>
    </submittedName>
</protein>
<accession>A0A8K0CGZ9</accession>
<dbReference type="OrthoDB" id="312015at2759"/>
<gene>
    <name evidence="2" type="ORF">ILUMI_22532</name>
</gene>
<evidence type="ECO:0000256" key="1">
    <source>
        <dbReference type="SAM" id="Coils"/>
    </source>
</evidence>
<keyword evidence="3" id="KW-1185">Reference proteome</keyword>
<dbReference type="Proteomes" id="UP000801492">
    <property type="component" value="Unassembled WGS sequence"/>
</dbReference>
<evidence type="ECO:0000313" key="2">
    <source>
        <dbReference type="EMBL" id="KAF2883660.1"/>
    </source>
</evidence>
<reference evidence="2" key="1">
    <citation type="submission" date="2019-08" db="EMBL/GenBank/DDBJ databases">
        <title>The genome of the North American firefly Photinus pyralis.</title>
        <authorList>
            <consortium name="Photinus pyralis genome working group"/>
            <person name="Fallon T.R."/>
            <person name="Sander Lower S.E."/>
            <person name="Weng J.-K."/>
        </authorList>
    </citation>
    <scope>NUCLEOTIDE SEQUENCE</scope>
    <source>
        <strain evidence="2">TRF0915ILg1</strain>
        <tissue evidence="2">Whole body</tissue>
    </source>
</reference>
<sequence>MSLNTKGTTLNVIMEDEEVTSDTDDKYVCSDDELQEIKYIQIKSPEEAELLKLAQKLLEEFDTLGVCEASMNLNSEEEVYLNLIVSGFNLVNNHRRNLTEINGSNATNTKLKEDKVKLEKQTDMLKQTVREKDEFIESLNKKMTLKNIECEDLHKKVAKLQHELNCIKKHLHSRENEWEHKIRHLQVESNSLRSVAERSAGSFTPKDLITASIIQKYKTNEESYKHIIKKLQDNNHGLLEHLLLLMHNSEASKIS</sequence>
<organism evidence="2 3">
    <name type="scientific">Ignelater luminosus</name>
    <name type="common">Cucubano</name>
    <name type="synonym">Pyrophorus luminosus</name>
    <dbReference type="NCBI Taxonomy" id="2038154"/>
    <lineage>
        <taxon>Eukaryota</taxon>
        <taxon>Metazoa</taxon>
        <taxon>Ecdysozoa</taxon>
        <taxon>Arthropoda</taxon>
        <taxon>Hexapoda</taxon>
        <taxon>Insecta</taxon>
        <taxon>Pterygota</taxon>
        <taxon>Neoptera</taxon>
        <taxon>Endopterygota</taxon>
        <taxon>Coleoptera</taxon>
        <taxon>Polyphaga</taxon>
        <taxon>Elateriformia</taxon>
        <taxon>Elateroidea</taxon>
        <taxon>Elateridae</taxon>
        <taxon>Agrypninae</taxon>
        <taxon>Pyrophorini</taxon>
        <taxon>Ignelater</taxon>
    </lineage>
</organism>
<keyword evidence="1" id="KW-0175">Coiled coil</keyword>
<comment type="caution">
    <text evidence="2">The sequence shown here is derived from an EMBL/GenBank/DDBJ whole genome shotgun (WGS) entry which is preliminary data.</text>
</comment>
<feature type="coiled-coil region" evidence="1">
    <location>
        <begin position="101"/>
        <end position="170"/>
    </location>
</feature>